<keyword evidence="2" id="KW-0812">Transmembrane</keyword>
<feature type="transmembrane region" description="Helical" evidence="2">
    <location>
        <begin position="214"/>
        <end position="236"/>
    </location>
</feature>
<dbReference type="GO" id="GO:0005789">
    <property type="term" value="C:endoplasmic reticulum membrane"/>
    <property type="evidence" value="ECO:0007669"/>
    <property type="project" value="TreeGrafter"/>
</dbReference>
<evidence type="ECO:0000313" key="4">
    <source>
        <dbReference type="EMBL" id="CAD2167531.1"/>
    </source>
</evidence>
<sequence>MKTTSISLKCHHQQPPQIPITTLNLQKIPEPSKTTKIVIEDYDPTTSYSPPLYDSSTSNSCSPDSSEEASTSYSDEKENNFCKNCFDKKEEIRENKNSETTEWAIRPDAKWKVRSIGLLAAILPGIACYLCLAYSFTLQYDRIANFTIPSTMCPGLKSIFPPVSYSIGVWKPQKYIWLMVLAMHLPPRFFYAIVYKNHYSLGDSIHRTKRWFCVIVKLHYFLLVIEALGLTAVSVIDIESNFKVHAFCFALWLIPFNLNMLFNNLLHYHSGIRKLRPMAIFQIKCALFLVGYPLSMSTGFSYLTFVLTCNTIPYATFSIAEYFLIGINSLFYFLLIWEFDGTKLEVYVKHRKPILVRNQQRMMELRKNKLNNNER</sequence>
<reference evidence="4 5" key="1">
    <citation type="submission" date="2020-08" db="EMBL/GenBank/DDBJ databases">
        <authorList>
            <person name="Koutsovoulos G."/>
            <person name="Danchin GJ E."/>
        </authorList>
    </citation>
    <scope>NUCLEOTIDE SEQUENCE [LARGE SCALE GENOMIC DNA]</scope>
</reference>
<feature type="compositionally biased region" description="Low complexity" evidence="1">
    <location>
        <begin position="54"/>
        <end position="73"/>
    </location>
</feature>
<comment type="caution">
    <text evidence="4">The sequence shown here is derived from an EMBL/GenBank/DDBJ whole genome shotgun (WGS) entry which is preliminary data.</text>
</comment>
<proteinExistence type="predicted"/>
<dbReference type="Pfam" id="PF10277">
    <property type="entry name" value="Frag1"/>
    <property type="match status" value="1"/>
</dbReference>
<feature type="transmembrane region" description="Helical" evidence="2">
    <location>
        <begin position="116"/>
        <end position="136"/>
    </location>
</feature>
<protein>
    <recommendedName>
        <fullName evidence="3">CWH43-like N-terminal domain-containing protein</fullName>
    </recommendedName>
</protein>
<dbReference type="GO" id="GO:0006506">
    <property type="term" value="P:GPI anchor biosynthetic process"/>
    <property type="evidence" value="ECO:0007669"/>
    <property type="project" value="TreeGrafter"/>
</dbReference>
<accession>A0A6V7V036</accession>
<keyword evidence="2" id="KW-1133">Transmembrane helix</keyword>
<feature type="transmembrane region" description="Helical" evidence="2">
    <location>
        <begin position="242"/>
        <end position="262"/>
    </location>
</feature>
<dbReference type="Proteomes" id="UP000580250">
    <property type="component" value="Unassembled WGS sequence"/>
</dbReference>
<gene>
    <name evidence="4" type="ORF">MENT_LOCUS18827</name>
</gene>
<dbReference type="EMBL" id="CAJEWN010000128">
    <property type="protein sequence ID" value="CAD2167531.1"/>
    <property type="molecule type" value="Genomic_DNA"/>
</dbReference>
<dbReference type="AlphaFoldDB" id="A0A6V7V036"/>
<dbReference type="InterPro" id="IPR019402">
    <property type="entry name" value="CWH43_N"/>
</dbReference>
<evidence type="ECO:0000256" key="1">
    <source>
        <dbReference type="SAM" id="MobiDB-lite"/>
    </source>
</evidence>
<evidence type="ECO:0000259" key="3">
    <source>
        <dbReference type="Pfam" id="PF10277"/>
    </source>
</evidence>
<feature type="transmembrane region" description="Helical" evidence="2">
    <location>
        <begin position="283"/>
        <end position="305"/>
    </location>
</feature>
<dbReference type="InterPro" id="IPR039545">
    <property type="entry name" value="PGAP2"/>
</dbReference>
<dbReference type="OrthoDB" id="5874654at2759"/>
<organism evidence="4 5">
    <name type="scientific">Meloidogyne enterolobii</name>
    <name type="common">Root-knot nematode worm</name>
    <name type="synonym">Meloidogyne mayaguensis</name>
    <dbReference type="NCBI Taxonomy" id="390850"/>
    <lineage>
        <taxon>Eukaryota</taxon>
        <taxon>Metazoa</taxon>
        <taxon>Ecdysozoa</taxon>
        <taxon>Nematoda</taxon>
        <taxon>Chromadorea</taxon>
        <taxon>Rhabditida</taxon>
        <taxon>Tylenchina</taxon>
        <taxon>Tylenchomorpha</taxon>
        <taxon>Tylenchoidea</taxon>
        <taxon>Meloidogynidae</taxon>
        <taxon>Meloidogyninae</taxon>
        <taxon>Meloidogyne</taxon>
    </lineage>
</organism>
<name>A0A6V7V036_MELEN</name>
<feature type="transmembrane region" description="Helical" evidence="2">
    <location>
        <begin position="175"/>
        <end position="194"/>
    </location>
</feature>
<dbReference type="PANTHER" id="PTHR12892:SF15">
    <property type="entry name" value="POST-GPI ATTACHMENT TO PROTEINS FACTOR 2-LIKE"/>
    <property type="match status" value="1"/>
</dbReference>
<dbReference type="GO" id="GO:0000139">
    <property type="term" value="C:Golgi membrane"/>
    <property type="evidence" value="ECO:0007669"/>
    <property type="project" value="InterPro"/>
</dbReference>
<feature type="region of interest" description="Disordered" evidence="1">
    <location>
        <begin position="35"/>
        <end position="74"/>
    </location>
</feature>
<feature type="transmembrane region" description="Helical" evidence="2">
    <location>
        <begin position="311"/>
        <end position="335"/>
    </location>
</feature>
<evidence type="ECO:0000256" key="2">
    <source>
        <dbReference type="SAM" id="Phobius"/>
    </source>
</evidence>
<evidence type="ECO:0000313" key="5">
    <source>
        <dbReference type="Proteomes" id="UP000580250"/>
    </source>
</evidence>
<feature type="domain" description="CWH43-like N-terminal" evidence="3">
    <location>
        <begin position="118"/>
        <end position="341"/>
    </location>
</feature>
<keyword evidence="2" id="KW-0472">Membrane</keyword>
<dbReference type="PANTHER" id="PTHR12892">
    <property type="entry name" value="FGF RECEPTOR ACTIVATING PROTEIN 1"/>
    <property type="match status" value="1"/>
</dbReference>